<dbReference type="SUPFAM" id="SSF51679">
    <property type="entry name" value="Bacterial luciferase-like"/>
    <property type="match status" value="1"/>
</dbReference>
<dbReference type="Pfam" id="PF00296">
    <property type="entry name" value="Bac_luciferase"/>
    <property type="match status" value="1"/>
</dbReference>
<dbReference type="PANTHER" id="PTHR43244:SF1">
    <property type="entry name" value="5,10-METHYLENETETRAHYDROMETHANOPTERIN REDUCTASE"/>
    <property type="match status" value="1"/>
</dbReference>
<dbReference type="Gene3D" id="3.20.20.30">
    <property type="entry name" value="Luciferase-like domain"/>
    <property type="match status" value="1"/>
</dbReference>
<dbReference type="InterPro" id="IPR036661">
    <property type="entry name" value="Luciferase-like_sf"/>
</dbReference>
<proteinExistence type="predicted"/>
<sequence length="322" mass="35273">MSTTPSRYGITIPFDGISLADHRDWYRQLADFGYSDVWSAEVDGADGFTPLTLAAAWEPRLNLGIAIAPAYTRGPALLAQTIASLAEVAPGRFTFGLGASSPAIVERWNAIPYEKPFQKTRDTLRFLREALSGEKVDREFETFTVKGFRLARPVEVQPALFLAALRPGMLRLAGAEADGVILNWLSASDVTTVLGECGTSIDVAARLFVIPTDDEDTARAIARRMVTAYLNVDAYAAFHRWLGRGPALEPMWDAWQAGDRKRALEVIPNQVIDDLIIHGSYAKCRDHINRYIDAGVTIPALAIVPFGVDLAEAVRELSPSAR</sequence>
<evidence type="ECO:0000256" key="1">
    <source>
        <dbReference type="ARBA" id="ARBA00023002"/>
    </source>
</evidence>
<dbReference type="CDD" id="cd01097">
    <property type="entry name" value="Tetrahydromethanopterin_reductase"/>
    <property type="match status" value="1"/>
</dbReference>
<dbReference type="EMBL" id="CAFBLT010000001">
    <property type="protein sequence ID" value="CAB4864401.1"/>
    <property type="molecule type" value="Genomic_DNA"/>
</dbReference>
<organism evidence="3">
    <name type="scientific">freshwater metagenome</name>
    <dbReference type="NCBI Taxonomy" id="449393"/>
    <lineage>
        <taxon>unclassified sequences</taxon>
        <taxon>metagenomes</taxon>
        <taxon>ecological metagenomes</taxon>
    </lineage>
</organism>
<dbReference type="EMBL" id="CAFBPM010000013">
    <property type="protein sequence ID" value="CAB5027040.1"/>
    <property type="molecule type" value="Genomic_DNA"/>
</dbReference>
<dbReference type="InterPro" id="IPR022526">
    <property type="entry name" value="F420_Rv3093c"/>
</dbReference>
<accession>A0A6J7D2P5</accession>
<name>A0A6J7D2P5_9ZZZZ</name>
<dbReference type="AlphaFoldDB" id="A0A6J7D2P5"/>
<feature type="domain" description="Luciferase-like" evidence="2">
    <location>
        <begin position="17"/>
        <end position="297"/>
    </location>
</feature>
<dbReference type="InterPro" id="IPR011251">
    <property type="entry name" value="Luciferase-like_dom"/>
</dbReference>
<protein>
    <submittedName>
        <fullName evidence="3">Unannotated protein</fullName>
    </submittedName>
</protein>
<evidence type="ECO:0000313" key="4">
    <source>
        <dbReference type="EMBL" id="CAB5027040.1"/>
    </source>
</evidence>
<reference evidence="3" key="1">
    <citation type="submission" date="2020-05" db="EMBL/GenBank/DDBJ databases">
        <authorList>
            <person name="Chiriac C."/>
            <person name="Salcher M."/>
            <person name="Ghai R."/>
            <person name="Kavagutti S V."/>
        </authorList>
    </citation>
    <scope>NUCLEOTIDE SEQUENCE</scope>
</reference>
<dbReference type="GO" id="GO:0016705">
    <property type="term" value="F:oxidoreductase activity, acting on paired donors, with incorporation or reduction of molecular oxygen"/>
    <property type="evidence" value="ECO:0007669"/>
    <property type="project" value="InterPro"/>
</dbReference>
<gene>
    <name evidence="3" type="ORF">UFOPK3427_00398</name>
    <name evidence="4" type="ORF">UFOPK4112_01297</name>
</gene>
<evidence type="ECO:0000313" key="3">
    <source>
        <dbReference type="EMBL" id="CAB4864401.1"/>
    </source>
</evidence>
<dbReference type="PANTHER" id="PTHR43244">
    <property type="match status" value="1"/>
</dbReference>
<dbReference type="InterPro" id="IPR050564">
    <property type="entry name" value="F420-G6PD/mer"/>
</dbReference>
<evidence type="ECO:0000259" key="2">
    <source>
        <dbReference type="Pfam" id="PF00296"/>
    </source>
</evidence>
<keyword evidence="1" id="KW-0560">Oxidoreductase</keyword>
<dbReference type="NCBIfam" id="TIGR03841">
    <property type="entry name" value="F420_Rv3093c"/>
    <property type="match status" value="1"/>
</dbReference>